<evidence type="ECO:0000256" key="6">
    <source>
        <dbReference type="ARBA" id="ARBA00022898"/>
    </source>
</evidence>
<dbReference type="InterPro" id="IPR050596">
    <property type="entry name" value="AspAT/PAT-like"/>
</dbReference>
<dbReference type="EMBL" id="CP006933">
    <property type="protein sequence ID" value="AIS31296.1"/>
    <property type="molecule type" value="Genomic_DNA"/>
</dbReference>
<name>A0A089Z8Z4_METFO</name>
<dbReference type="Proteomes" id="UP000029661">
    <property type="component" value="Chromosome"/>
</dbReference>
<dbReference type="InterPro" id="IPR004838">
    <property type="entry name" value="NHTrfase_class1_PyrdxlP-BS"/>
</dbReference>
<keyword evidence="5 7" id="KW-0808">Transferase</keyword>
<dbReference type="InterPro" id="IPR015424">
    <property type="entry name" value="PyrdxlP-dep_Trfase"/>
</dbReference>
<dbReference type="GO" id="GO:0006520">
    <property type="term" value="P:amino acid metabolic process"/>
    <property type="evidence" value="ECO:0007669"/>
    <property type="project" value="InterPro"/>
</dbReference>
<dbReference type="KEGG" id="mfc:BRM9_0473"/>
<evidence type="ECO:0000256" key="1">
    <source>
        <dbReference type="ARBA" id="ARBA00001933"/>
    </source>
</evidence>
<dbReference type="PROSITE" id="PS00105">
    <property type="entry name" value="AA_TRANSFER_CLASS_1"/>
    <property type="match status" value="1"/>
</dbReference>
<dbReference type="Gene3D" id="3.40.640.10">
    <property type="entry name" value="Type I PLP-dependent aspartate aminotransferase-like (Major domain)"/>
    <property type="match status" value="1"/>
</dbReference>
<dbReference type="InterPro" id="IPR004839">
    <property type="entry name" value="Aminotransferase_I/II_large"/>
</dbReference>
<reference evidence="9 10" key="1">
    <citation type="submission" date="2013-12" db="EMBL/GenBank/DDBJ databases">
        <title>The complete genome sequence of Methanobacterium sp. BRM9.</title>
        <authorList>
            <consortium name="Pastoral Greenhouse Gas Research Consortium"/>
            <person name="Kelly W.J."/>
            <person name="Leahy S.C."/>
            <person name="Perry R."/>
            <person name="Li D."/>
            <person name="Altermann E."/>
            <person name="Lambie S.C."/>
            <person name="Attwood G.T."/>
        </authorList>
    </citation>
    <scope>NUCLEOTIDE SEQUENCE [LARGE SCALE GENOMIC DNA]</scope>
    <source>
        <strain evidence="9 10">BRM9</strain>
    </source>
</reference>
<evidence type="ECO:0000256" key="2">
    <source>
        <dbReference type="ARBA" id="ARBA00007441"/>
    </source>
</evidence>
<dbReference type="AlphaFoldDB" id="A0A089Z8Z4"/>
<keyword evidence="4 7" id="KW-0032">Aminotransferase</keyword>
<dbReference type="RefSeq" id="WP_048084652.1">
    <property type="nucleotide sequence ID" value="NZ_CP006933.1"/>
</dbReference>
<organism evidence="9 10">
    <name type="scientific">Methanobacterium formicicum</name>
    <dbReference type="NCBI Taxonomy" id="2162"/>
    <lineage>
        <taxon>Archaea</taxon>
        <taxon>Methanobacteriati</taxon>
        <taxon>Methanobacteriota</taxon>
        <taxon>Methanomada group</taxon>
        <taxon>Methanobacteria</taxon>
        <taxon>Methanobacteriales</taxon>
        <taxon>Methanobacteriaceae</taxon>
        <taxon>Methanobacterium</taxon>
    </lineage>
</organism>
<evidence type="ECO:0000256" key="5">
    <source>
        <dbReference type="ARBA" id="ARBA00022679"/>
    </source>
</evidence>
<dbReference type="GeneID" id="24791626"/>
<evidence type="ECO:0000256" key="7">
    <source>
        <dbReference type="RuleBase" id="RU000481"/>
    </source>
</evidence>
<evidence type="ECO:0000313" key="9">
    <source>
        <dbReference type="EMBL" id="AIS31296.1"/>
    </source>
</evidence>
<comment type="subunit">
    <text evidence="3">Homodimer.</text>
</comment>
<dbReference type="CDD" id="cd00609">
    <property type="entry name" value="AAT_like"/>
    <property type="match status" value="1"/>
</dbReference>
<evidence type="ECO:0000259" key="8">
    <source>
        <dbReference type="Pfam" id="PF00155"/>
    </source>
</evidence>
<sequence>MKPVKRVQSIDLSGIRKMFDMVGENSINLALGEPDFDTPQYIRDAVKDALDEGFTHYTGNTGIPELREAITHKLQRENHIETSPEQVIVTVGASGALYSSINALVEEKDEVIIPDPGFVAYDACVKLSGGRSIPAPLKDENEFQMKAEDVLELVTPHTKAIVINSPGNPTGAVMEKEDVKGLADIAHDHDLMIISDEIYDQIIYEKKHYSPARYCDKVITINGFSKTYAMTGFRIGYLAAPSEVMEDILKIHQYSVTCATSISQKAALAALQGPQDSVKVMRDEFKRRRDLVVGRLRSMGIDCHQPHGAFYVFPSVKNPEKLVEEALKKDVVLVPGSSFGKYGEGHFRISYAASYQDLEKSMDQVESLHW</sequence>
<proteinExistence type="inferred from homology"/>
<evidence type="ECO:0000256" key="4">
    <source>
        <dbReference type="ARBA" id="ARBA00022576"/>
    </source>
</evidence>
<accession>A0A089Z8Z4</accession>
<dbReference type="InterPro" id="IPR015421">
    <property type="entry name" value="PyrdxlP-dep_Trfase_major"/>
</dbReference>
<comment type="cofactor">
    <cofactor evidence="1 7">
        <name>pyridoxal 5'-phosphate</name>
        <dbReference type="ChEBI" id="CHEBI:597326"/>
    </cofactor>
</comment>
<comment type="similarity">
    <text evidence="2 7">Belongs to the class-I pyridoxal-phosphate-dependent aminotransferase family.</text>
</comment>
<evidence type="ECO:0000256" key="3">
    <source>
        <dbReference type="ARBA" id="ARBA00011738"/>
    </source>
</evidence>
<keyword evidence="6" id="KW-0663">Pyridoxal phosphate</keyword>
<evidence type="ECO:0000313" key="10">
    <source>
        <dbReference type="Proteomes" id="UP000029661"/>
    </source>
</evidence>
<dbReference type="Pfam" id="PF00155">
    <property type="entry name" value="Aminotran_1_2"/>
    <property type="match status" value="1"/>
</dbReference>
<dbReference type="GO" id="GO:0008483">
    <property type="term" value="F:transaminase activity"/>
    <property type="evidence" value="ECO:0007669"/>
    <property type="project" value="UniProtKB-KW"/>
</dbReference>
<dbReference type="EC" id="2.6.1.-" evidence="7"/>
<protein>
    <recommendedName>
        <fullName evidence="7">Aminotransferase</fullName>
        <ecNumber evidence="7">2.6.1.-</ecNumber>
    </recommendedName>
</protein>
<dbReference type="SUPFAM" id="SSF53383">
    <property type="entry name" value="PLP-dependent transferases"/>
    <property type="match status" value="1"/>
</dbReference>
<dbReference type="NCBIfam" id="NF041364">
    <property type="entry name" value="GntC_guanitoxin"/>
    <property type="match status" value="1"/>
</dbReference>
<dbReference type="InterPro" id="IPR015422">
    <property type="entry name" value="PyrdxlP-dep_Trfase_small"/>
</dbReference>
<dbReference type="GO" id="GO:0030170">
    <property type="term" value="F:pyridoxal phosphate binding"/>
    <property type="evidence" value="ECO:0007669"/>
    <property type="project" value="InterPro"/>
</dbReference>
<dbReference type="Gene3D" id="3.90.1150.10">
    <property type="entry name" value="Aspartate Aminotransferase, domain 1"/>
    <property type="match status" value="1"/>
</dbReference>
<dbReference type="STRING" id="2162.BRM9_0473"/>
<gene>
    <name evidence="9" type="ORF">BRM9_0473</name>
</gene>
<feature type="domain" description="Aminotransferase class I/classII large" evidence="8">
    <location>
        <begin position="26"/>
        <end position="355"/>
    </location>
</feature>
<dbReference type="FunFam" id="3.40.640.10:FF:000033">
    <property type="entry name" value="Aspartate aminotransferase"/>
    <property type="match status" value="1"/>
</dbReference>
<dbReference type="PANTHER" id="PTHR46383:SF3">
    <property type="entry name" value="ASPARTATE AMINOTRANSFERASE-RELATED"/>
    <property type="match status" value="1"/>
</dbReference>
<dbReference type="PANTHER" id="PTHR46383">
    <property type="entry name" value="ASPARTATE AMINOTRANSFERASE"/>
    <property type="match status" value="1"/>
</dbReference>
<dbReference type="OrthoDB" id="372018at2157"/>